<dbReference type="Proteomes" id="UP000600365">
    <property type="component" value="Unassembled WGS sequence"/>
</dbReference>
<evidence type="ECO:0000313" key="1">
    <source>
        <dbReference type="EMBL" id="GGN59288.1"/>
    </source>
</evidence>
<organism evidence="1 2">
    <name type="scientific">Streptomyces albiflavescens</name>
    <dbReference type="NCBI Taxonomy" id="1623582"/>
    <lineage>
        <taxon>Bacteria</taxon>
        <taxon>Bacillati</taxon>
        <taxon>Actinomycetota</taxon>
        <taxon>Actinomycetes</taxon>
        <taxon>Kitasatosporales</taxon>
        <taxon>Streptomycetaceae</taxon>
        <taxon>Streptomyces</taxon>
    </lineage>
</organism>
<gene>
    <name evidence="1" type="ORF">GCM10011579_023480</name>
</gene>
<protein>
    <submittedName>
        <fullName evidence="1">Uncharacterized protein</fullName>
    </submittedName>
</protein>
<dbReference type="EMBL" id="BMMM01000003">
    <property type="protein sequence ID" value="GGN59288.1"/>
    <property type="molecule type" value="Genomic_DNA"/>
</dbReference>
<reference evidence="1 2" key="1">
    <citation type="journal article" date="2014" name="Int. J. Syst. Evol. Microbiol.">
        <title>Complete genome sequence of Corynebacterium casei LMG S-19264T (=DSM 44701T), isolated from a smear-ripened cheese.</title>
        <authorList>
            <consortium name="US DOE Joint Genome Institute (JGI-PGF)"/>
            <person name="Walter F."/>
            <person name="Albersmeier A."/>
            <person name="Kalinowski J."/>
            <person name="Ruckert C."/>
        </authorList>
    </citation>
    <scope>NUCLEOTIDE SEQUENCE [LARGE SCALE GENOMIC DNA]</scope>
    <source>
        <strain evidence="1 2">CGMCC 4.7111</strain>
    </source>
</reference>
<accession>A0A917XYB2</accession>
<dbReference type="AlphaFoldDB" id="A0A917XYB2"/>
<comment type="caution">
    <text evidence="1">The sequence shown here is derived from an EMBL/GenBank/DDBJ whole genome shotgun (WGS) entry which is preliminary data.</text>
</comment>
<proteinExistence type="predicted"/>
<name>A0A917XYB2_9ACTN</name>
<evidence type="ECO:0000313" key="2">
    <source>
        <dbReference type="Proteomes" id="UP000600365"/>
    </source>
</evidence>
<keyword evidence="2" id="KW-1185">Reference proteome</keyword>
<sequence>MESRTSGCDRADPALSEAATIMDHLTDSTWRYRDRIPYPELRAPLAAARRLRRGSWW</sequence>